<dbReference type="EMBL" id="MN739082">
    <property type="protein sequence ID" value="QHS87522.1"/>
    <property type="molecule type" value="Genomic_DNA"/>
</dbReference>
<evidence type="ECO:0000256" key="6">
    <source>
        <dbReference type="ARBA" id="ARBA00022759"/>
    </source>
</evidence>
<protein>
    <recommendedName>
        <fullName evidence="3">ribonuclease H</fullName>
        <ecNumber evidence="3">3.1.26.4</ecNumber>
    </recommendedName>
</protein>
<comment type="similarity">
    <text evidence="2">Belongs to the RNase H family.</text>
</comment>
<dbReference type="GO" id="GO:0003676">
    <property type="term" value="F:nucleic acid binding"/>
    <property type="evidence" value="ECO:0007669"/>
    <property type="project" value="InterPro"/>
</dbReference>
<accession>A0A6C0B641</accession>
<dbReference type="Gene3D" id="3.30.420.10">
    <property type="entry name" value="Ribonuclease H-like superfamily/Ribonuclease H"/>
    <property type="match status" value="1"/>
</dbReference>
<dbReference type="PANTHER" id="PTHR10642:SF26">
    <property type="entry name" value="RIBONUCLEASE H1"/>
    <property type="match status" value="1"/>
</dbReference>
<dbReference type="InterPro" id="IPR050092">
    <property type="entry name" value="RNase_H"/>
</dbReference>
<evidence type="ECO:0000256" key="2">
    <source>
        <dbReference type="ARBA" id="ARBA00005300"/>
    </source>
</evidence>
<dbReference type="GO" id="GO:0043137">
    <property type="term" value="P:DNA replication, removal of RNA primer"/>
    <property type="evidence" value="ECO:0007669"/>
    <property type="project" value="TreeGrafter"/>
</dbReference>
<evidence type="ECO:0000256" key="3">
    <source>
        <dbReference type="ARBA" id="ARBA00012180"/>
    </source>
</evidence>
<dbReference type="SUPFAM" id="SSF53098">
    <property type="entry name" value="Ribonuclease H-like"/>
    <property type="match status" value="1"/>
</dbReference>
<sequence length="183" mass="20705">MLFTHSSIRGFLFSSRAASSSVAQKIIEIYTDGSCYHNKSSSVGGYAVYFPGAEHPTVCESVSGKSVTSPRCELIAVKKALDIYSDKFHGNPCTIYTDSMYVINSLYQYSPVWRKNGWKKTDDKPVKNQDLLVPLCEMFDANRKYVSIKHVKAHSRNQGRHLVNNSVADVLARKWSWRCARKK</sequence>
<dbReference type="Pfam" id="PF00075">
    <property type="entry name" value="RNase_H"/>
    <property type="match status" value="1"/>
</dbReference>
<evidence type="ECO:0000256" key="7">
    <source>
        <dbReference type="ARBA" id="ARBA00022801"/>
    </source>
</evidence>
<reference evidence="9" key="1">
    <citation type="journal article" date="2020" name="Nature">
        <title>Giant virus diversity and host interactions through global metagenomics.</title>
        <authorList>
            <person name="Schulz F."/>
            <person name="Roux S."/>
            <person name="Paez-Espino D."/>
            <person name="Jungbluth S."/>
            <person name="Walsh D.A."/>
            <person name="Denef V.J."/>
            <person name="McMahon K.D."/>
            <person name="Konstantinidis K.T."/>
            <person name="Eloe-Fadrosh E.A."/>
            <person name="Kyrpides N.C."/>
            <person name="Woyke T."/>
        </authorList>
    </citation>
    <scope>NUCLEOTIDE SEQUENCE</scope>
    <source>
        <strain evidence="9">GVMAG-M-3300010157-4</strain>
    </source>
</reference>
<dbReference type="PROSITE" id="PS50879">
    <property type="entry name" value="RNASE_H_1"/>
    <property type="match status" value="1"/>
</dbReference>
<dbReference type="AlphaFoldDB" id="A0A6C0B641"/>
<keyword evidence="6" id="KW-0255">Endonuclease</keyword>
<dbReference type="EC" id="3.1.26.4" evidence="3"/>
<evidence type="ECO:0000256" key="5">
    <source>
        <dbReference type="ARBA" id="ARBA00022723"/>
    </source>
</evidence>
<dbReference type="CDD" id="cd09280">
    <property type="entry name" value="RNase_HI_eukaryote_like"/>
    <property type="match status" value="1"/>
</dbReference>
<dbReference type="GO" id="GO:0046872">
    <property type="term" value="F:metal ion binding"/>
    <property type="evidence" value="ECO:0007669"/>
    <property type="project" value="UniProtKB-KW"/>
</dbReference>
<proteinExistence type="inferred from homology"/>
<evidence type="ECO:0000313" key="9">
    <source>
        <dbReference type="EMBL" id="QHS87522.1"/>
    </source>
</evidence>
<keyword evidence="4" id="KW-0540">Nuclease</keyword>
<dbReference type="PANTHER" id="PTHR10642">
    <property type="entry name" value="RIBONUCLEASE H1"/>
    <property type="match status" value="1"/>
</dbReference>
<name>A0A6C0B641_9ZZZZ</name>
<dbReference type="InterPro" id="IPR012337">
    <property type="entry name" value="RNaseH-like_sf"/>
</dbReference>
<keyword evidence="7" id="KW-0378">Hydrolase</keyword>
<keyword evidence="5" id="KW-0479">Metal-binding</keyword>
<evidence type="ECO:0000259" key="8">
    <source>
        <dbReference type="PROSITE" id="PS50879"/>
    </source>
</evidence>
<feature type="domain" description="RNase H type-1" evidence="8">
    <location>
        <begin position="23"/>
        <end position="177"/>
    </location>
</feature>
<evidence type="ECO:0000256" key="1">
    <source>
        <dbReference type="ARBA" id="ARBA00000077"/>
    </source>
</evidence>
<evidence type="ECO:0000256" key="4">
    <source>
        <dbReference type="ARBA" id="ARBA00022722"/>
    </source>
</evidence>
<organism evidence="9">
    <name type="scientific">viral metagenome</name>
    <dbReference type="NCBI Taxonomy" id="1070528"/>
    <lineage>
        <taxon>unclassified sequences</taxon>
        <taxon>metagenomes</taxon>
        <taxon>organismal metagenomes</taxon>
    </lineage>
</organism>
<dbReference type="InterPro" id="IPR036397">
    <property type="entry name" value="RNaseH_sf"/>
</dbReference>
<dbReference type="GO" id="GO:0004523">
    <property type="term" value="F:RNA-DNA hybrid ribonuclease activity"/>
    <property type="evidence" value="ECO:0007669"/>
    <property type="project" value="UniProtKB-EC"/>
</dbReference>
<comment type="catalytic activity">
    <reaction evidence="1">
        <text>Endonucleolytic cleavage to 5'-phosphomonoester.</text>
        <dbReference type="EC" id="3.1.26.4"/>
    </reaction>
</comment>
<dbReference type="InterPro" id="IPR002156">
    <property type="entry name" value="RNaseH_domain"/>
</dbReference>